<keyword evidence="5" id="KW-0998">Cell outer membrane</keyword>
<evidence type="ECO:0000256" key="5">
    <source>
        <dbReference type="ARBA" id="ARBA00023237"/>
    </source>
</evidence>
<dbReference type="Pfam" id="PF07980">
    <property type="entry name" value="SusD_RagB"/>
    <property type="match status" value="1"/>
</dbReference>
<evidence type="ECO:0000313" key="9">
    <source>
        <dbReference type="Proteomes" id="UP000677244"/>
    </source>
</evidence>
<dbReference type="InterPro" id="IPR011990">
    <property type="entry name" value="TPR-like_helical_dom_sf"/>
</dbReference>
<name>A0ABS3Z2J6_9BACT</name>
<dbReference type="PROSITE" id="PS51257">
    <property type="entry name" value="PROKAR_LIPOPROTEIN"/>
    <property type="match status" value="1"/>
</dbReference>
<evidence type="ECO:0000256" key="1">
    <source>
        <dbReference type="ARBA" id="ARBA00004442"/>
    </source>
</evidence>
<dbReference type="Gene3D" id="1.25.40.390">
    <property type="match status" value="1"/>
</dbReference>
<sequence>MKTIIRNIFYTATIATVITSCKKDFLSIQPTDRLPQEYILGDSSLFEDYVVARYVGIRLQEKEGDGTNPGFGRGFEYAMWSSLTDESIYNNDDNTWLVQKGLLAPENTGIAGTIWSRSYRGIRDCNFAISNIANVKMTTAHRARLLAELKFIRAFRYHDLIRNYGSVILMGDSAYNLTDNLQDDALFKRASLKESIDYAVAQLDDAANGLPLNNDDAWLLGRATKGAALALKSRLLLYAASPLYGTGTWQAAVTAAQAVIGLNKYSIYTGGYANLFLTNDSKEGIFERLYTKNSNHTHLEIANGPNGYGGWGGNLPLQNLVDDYEMDNGKPITDPTSGYNANNPYVGRDKRFYATILYNGASYRGNTIETFTPGGKDSKDGPDNWNTSKTGYYLKKYMNDAYPLQNPWGNAGFQPWFYIRYAEILLNFAEAANEAYGPDVVPSGSTLSARAAVNLIRQRPGVNMPDLPAGLSQAQMRDAIRYERRVELAFEEHRFYDVRRWKIADVTENKPAGGITVTKSGANFTYAIKVAIDGRHFETKHYWLPIPRAEIQASNNKIQQNSGY</sequence>
<keyword evidence="9" id="KW-1185">Reference proteome</keyword>
<comment type="subcellular location">
    <subcellularLocation>
        <location evidence="1">Cell outer membrane</location>
    </subcellularLocation>
</comment>
<dbReference type="Pfam" id="PF14322">
    <property type="entry name" value="SusD-like_3"/>
    <property type="match status" value="1"/>
</dbReference>
<feature type="domain" description="RagB/SusD" evidence="6">
    <location>
        <begin position="294"/>
        <end position="564"/>
    </location>
</feature>
<protein>
    <submittedName>
        <fullName evidence="8">RagB/SusD family nutrient uptake outer membrane protein</fullName>
    </submittedName>
</protein>
<evidence type="ECO:0000259" key="6">
    <source>
        <dbReference type="Pfam" id="PF07980"/>
    </source>
</evidence>
<dbReference type="EMBL" id="JAGHKO010000014">
    <property type="protein sequence ID" value="MBO9204392.1"/>
    <property type="molecule type" value="Genomic_DNA"/>
</dbReference>
<comment type="caution">
    <text evidence="8">The sequence shown here is derived from an EMBL/GenBank/DDBJ whole genome shotgun (WGS) entry which is preliminary data.</text>
</comment>
<organism evidence="8 9">
    <name type="scientific">Niastella soli</name>
    <dbReference type="NCBI Taxonomy" id="2821487"/>
    <lineage>
        <taxon>Bacteria</taxon>
        <taxon>Pseudomonadati</taxon>
        <taxon>Bacteroidota</taxon>
        <taxon>Chitinophagia</taxon>
        <taxon>Chitinophagales</taxon>
        <taxon>Chitinophagaceae</taxon>
        <taxon>Niastella</taxon>
    </lineage>
</organism>
<dbReference type="RefSeq" id="WP_209142934.1">
    <property type="nucleotide sequence ID" value="NZ_JAGHKO010000014.1"/>
</dbReference>
<dbReference type="InterPro" id="IPR012944">
    <property type="entry name" value="SusD_RagB_dom"/>
</dbReference>
<keyword evidence="3" id="KW-0732">Signal</keyword>
<evidence type="ECO:0000256" key="2">
    <source>
        <dbReference type="ARBA" id="ARBA00006275"/>
    </source>
</evidence>
<dbReference type="SUPFAM" id="SSF48452">
    <property type="entry name" value="TPR-like"/>
    <property type="match status" value="1"/>
</dbReference>
<keyword evidence="4" id="KW-0472">Membrane</keyword>
<proteinExistence type="inferred from homology"/>
<gene>
    <name evidence="8" type="ORF">J7I42_29155</name>
</gene>
<evidence type="ECO:0000259" key="7">
    <source>
        <dbReference type="Pfam" id="PF14322"/>
    </source>
</evidence>
<feature type="domain" description="SusD-like N-terminal" evidence="7">
    <location>
        <begin position="106"/>
        <end position="237"/>
    </location>
</feature>
<dbReference type="InterPro" id="IPR033985">
    <property type="entry name" value="SusD-like_N"/>
</dbReference>
<evidence type="ECO:0000313" key="8">
    <source>
        <dbReference type="EMBL" id="MBO9204392.1"/>
    </source>
</evidence>
<comment type="similarity">
    <text evidence="2">Belongs to the SusD family.</text>
</comment>
<reference evidence="8 9" key="1">
    <citation type="submission" date="2021-03" db="EMBL/GenBank/DDBJ databases">
        <title>Assistant Professor.</title>
        <authorList>
            <person name="Huq M.A."/>
        </authorList>
    </citation>
    <scope>NUCLEOTIDE SEQUENCE [LARGE SCALE GENOMIC DNA]</scope>
    <source>
        <strain evidence="8 9">MAH-29</strain>
    </source>
</reference>
<dbReference type="Proteomes" id="UP000677244">
    <property type="component" value="Unassembled WGS sequence"/>
</dbReference>
<evidence type="ECO:0000256" key="4">
    <source>
        <dbReference type="ARBA" id="ARBA00023136"/>
    </source>
</evidence>
<accession>A0ABS3Z2J6</accession>
<evidence type="ECO:0000256" key="3">
    <source>
        <dbReference type="ARBA" id="ARBA00022729"/>
    </source>
</evidence>